<accession>A0ABQ1V4V1</accession>
<dbReference type="InterPro" id="IPR016215">
    <property type="entry name" value="NTA_MOA"/>
</dbReference>
<keyword evidence="4" id="KW-0503">Monooxygenase</keyword>
<dbReference type="SUPFAM" id="SSF51679">
    <property type="entry name" value="Bacterial luciferase-like"/>
    <property type="match status" value="1"/>
</dbReference>
<keyword evidence="8" id="KW-1185">Reference proteome</keyword>
<dbReference type="InterPro" id="IPR036661">
    <property type="entry name" value="Luciferase-like_sf"/>
</dbReference>
<evidence type="ECO:0000259" key="6">
    <source>
        <dbReference type="Pfam" id="PF00296"/>
    </source>
</evidence>
<dbReference type="RefSeq" id="WP_188491249.1">
    <property type="nucleotide sequence ID" value="NZ_BMCS01000002.1"/>
</dbReference>
<evidence type="ECO:0000313" key="7">
    <source>
        <dbReference type="EMBL" id="GGF36798.1"/>
    </source>
</evidence>
<evidence type="ECO:0000256" key="5">
    <source>
        <dbReference type="ARBA" id="ARBA00033748"/>
    </source>
</evidence>
<dbReference type="InterPro" id="IPR051260">
    <property type="entry name" value="Diverse_substr_monoxygenases"/>
</dbReference>
<proteinExistence type="inferred from homology"/>
<dbReference type="Proteomes" id="UP000632454">
    <property type="component" value="Unassembled WGS sequence"/>
</dbReference>
<comment type="caution">
    <text evidence="7">The sequence shown here is derived from an EMBL/GenBank/DDBJ whole genome shotgun (WGS) entry which is preliminary data.</text>
</comment>
<dbReference type="EMBL" id="BMCS01000002">
    <property type="protein sequence ID" value="GGF36798.1"/>
    <property type="molecule type" value="Genomic_DNA"/>
</dbReference>
<sequence length="393" mass="42357">MPEPIRVAIALEGAGAHPAAWREESARPDELLTPQYWTEQIRHAESAGADLVTISDSFSVHRTLPDCRRTDLLVGHLDATLIAARVAPVTQSIGLIPTATVTHSEPFHLSKAIATVDHVSHGRAGILLRPSGRTDEAALFGRRDASGLSPEDHRVEVADYAEVLRRLWDSWEDDAEIRDVATGRFIDRDKLHYIDFEGRYFSVRGPSITPRPPQGQPVVAVSVENADDHRLAGESADVVFVAGRTADDVRTTVDGVEAARSAAGRDGREHVFVDLTVYLGATTEAATVRKNRLDNRAPVDVTAIGNRDDAAVFVGTATDLADRVTELVGPDTGATGVRLRPGTIPDDLHAVTTDLIPELARRGLADPARTASTLRGRLGLDSPVNRYATGGVR</sequence>
<keyword evidence="2" id="KW-0288">FMN</keyword>
<dbReference type="PANTHER" id="PTHR30011">
    <property type="entry name" value="ALKANESULFONATE MONOOXYGENASE-RELATED"/>
    <property type="match status" value="1"/>
</dbReference>
<name>A0ABQ1V4V1_9NOCA</name>
<keyword evidence="1" id="KW-0285">Flavoprotein</keyword>
<dbReference type="PANTHER" id="PTHR30011:SF16">
    <property type="entry name" value="C2H2 FINGER DOMAIN TRANSCRIPTION FACTOR (EUROFUNG)-RELATED"/>
    <property type="match status" value="1"/>
</dbReference>
<protein>
    <submittedName>
        <fullName evidence="7">FMNH2-utilizing oxygenase</fullName>
    </submittedName>
</protein>
<dbReference type="Pfam" id="PF00296">
    <property type="entry name" value="Bac_luciferase"/>
    <property type="match status" value="1"/>
</dbReference>
<dbReference type="PIRSF" id="PIRSF000337">
    <property type="entry name" value="NTA_MOA"/>
    <property type="match status" value="1"/>
</dbReference>
<organism evidence="7 8">
    <name type="scientific">Williamsia phyllosphaerae</name>
    <dbReference type="NCBI Taxonomy" id="885042"/>
    <lineage>
        <taxon>Bacteria</taxon>
        <taxon>Bacillati</taxon>
        <taxon>Actinomycetota</taxon>
        <taxon>Actinomycetes</taxon>
        <taxon>Mycobacteriales</taxon>
        <taxon>Nocardiaceae</taxon>
        <taxon>Williamsia</taxon>
    </lineage>
</organism>
<evidence type="ECO:0000256" key="4">
    <source>
        <dbReference type="ARBA" id="ARBA00023033"/>
    </source>
</evidence>
<keyword evidence="3" id="KW-0560">Oxidoreductase</keyword>
<feature type="domain" description="Luciferase-like" evidence="6">
    <location>
        <begin position="32"/>
        <end position="287"/>
    </location>
</feature>
<evidence type="ECO:0000256" key="3">
    <source>
        <dbReference type="ARBA" id="ARBA00023002"/>
    </source>
</evidence>
<dbReference type="InterPro" id="IPR011251">
    <property type="entry name" value="Luciferase-like_dom"/>
</dbReference>
<evidence type="ECO:0000256" key="2">
    <source>
        <dbReference type="ARBA" id="ARBA00022643"/>
    </source>
</evidence>
<reference evidence="8" key="1">
    <citation type="journal article" date="2019" name="Int. J. Syst. Evol. Microbiol.">
        <title>The Global Catalogue of Microorganisms (GCM) 10K type strain sequencing project: providing services to taxonomists for standard genome sequencing and annotation.</title>
        <authorList>
            <consortium name="The Broad Institute Genomics Platform"/>
            <consortium name="The Broad Institute Genome Sequencing Center for Infectious Disease"/>
            <person name="Wu L."/>
            <person name="Ma J."/>
        </authorList>
    </citation>
    <scope>NUCLEOTIDE SEQUENCE [LARGE SCALE GENOMIC DNA]</scope>
    <source>
        <strain evidence="8">CCM 7855</strain>
    </source>
</reference>
<dbReference type="Gene3D" id="3.20.20.30">
    <property type="entry name" value="Luciferase-like domain"/>
    <property type="match status" value="1"/>
</dbReference>
<comment type="similarity">
    <text evidence="5">Belongs to the NtaA/SnaA/DszA monooxygenase family.</text>
</comment>
<evidence type="ECO:0000256" key="1">
    <source>
        <dbReference type="ARBA" id="ARBA00022630"/>
    </source>
</evidence>
<evidence type="ECO:0000313" key="8">
    <source>
        <dbReference type="Proteomes" id="UP000632454"/>
    </source>
</evidence>
<gene>
    <name evidence="7" type="ORF">GCM10007298_35650</name>
</gene>